<dbReference type="PANTHER" id="PTHR15107:SF0">
    <property type="entry name" value="DNA ENDONUCLEASE ACTIVATOR CTP1 C-TERMINAL DOMAIN-CONTAINING PROTEIN"/>
    <property type="match status" value="1"/>
</dbReference>
<feature type="compositionally biased region" description="Basic and acidic residues" evidence="4">
    <location>
        <begin position="353"/>
        <end position="363"/>
    </location>
</feature>
<dbReference type="InterPro" id="IPR013882">
    <property type="entry name" value="Ctp1_C"/>
</dbReference>
<evidence type="ECO:0000256" key="3">
    <source>
        <dbReference type="ARBA" id="ARBA00023242"/>
    </source>
</evidence>
<dbReference type="Proteomes" id="UP000326757">
    <property type="component" value="Unassembled WGS sequence"/>
</dbReference>
<sequence length="944" mass="107352">MEQWEDGKRELFEQLEKVCNKIERNLKNELVDGENTIIRKDELEKLRLKANVSETDDEKNAAEIRSNEDPLQEKGLRIKILEEDILRLKEELRSNRNAVSRAERLEEENNRLTEELKKHQNVASRVGDLEQRNKKLSMEPSNDTTRARGLEVSSTDDERSGFFDNGQVPAMVRQLNYKELLHEHKRVKEQWSTQKERADKLAELLREKNVKLRQWRVWSDEQQGTSNDKANKSTAQGQGIPKLRLRRQESEGSKVLIPEPILKNDPSDSVLPRPSRFPRISPAIDLQEDESNEQAGLDGSKHGNEPADHESAQLPRHKHRVQPLSSVEEAQSLTIEHHDSSSTQDPESSQSDGVKHELREELNLKTPKVPSSDDLPGFISARPVQKRKRNQRESEQTPIPKVKVEDLGSSSPVISRTLHASESLDLDEIGDKVRTPRKRRRVFQPFKEDVENEAENDVVDKMLLEDSMDQRNQASTPVTIEQPRRAMITPMSKRNKSSAVTPLQPLSTNDRILPNTVDRNLPAKRQRKSSALNRGIEEILEDGGLTGLAKTPTAVSKGLVHSTNDLDVLLSSPPTKITAYPTPQSAAPQVRPAILLPSKLSTEINKNLLDRRNILDNDSPFSNHQEDIDRQASPVPVKKAPVGNEENEVTKRAITRPRPGISNGILSLERNASAINEGDETVKKPSSRSRFGDMEEIPRPSLIGSREDSIASAKLSPERTTRASRESTRSPRKCTRNETVNSKPPTTIRRRPRRMAGKDHDTDDAAQRPYRLRPVDLLKLDHFKINPNFNQGYDYAYTEVVRGKDRQCLLGCIKEECCGRQFGALAQALCPVRDNPTVSEKAEEDTLLEEYLGDNKYKIWSMGKQERKETLAQARKWKISNTMGKHRSVVPRRNTPPGFWDADFPNTQEDEALRKKQKEVEREKVAERYAEAMRPGGAWLFKDE</sequence>
<dbReference type="PANTHER" id="PTHR15107">
    <property type="entry name" value="RETINOBLASTOMA BINDING PROTEIN 8"/>
    <property type="match status" value="1"/>
</dbReference>
<keyword evidence="7" id="KW-1185">Reference proteome</keyword>
<dbReference type="GO" id="GO:0003684">
    <property type="term" value="F:damaged DNA binding"/>
    <property type="evidence" value="ECO:0007669"/>
    <property type="project" value="TreeGrafter"/>
</dbReference>
<feature type="region of interest" description="Disordered" evidence="4">
    <location>
        <begin position="218"/>
        <end position="400"/>
    </location>
</feature>
<evidence type="ECO:0000259" key="5">
    <source>
        <dbReference type="Pfam" id="PF08573"/>
    </source>
</evidence>
<dbReference type="InterPro" id="IPR033316">
    <property type="entry name" value="RBBP8-like"/>
</dbReference>
<feature type="compositionally biased region" description="Basic and acidic residues" evidence="4">
    <location>
        <begin position="716"/>
        <end position="729"/>
    </location>
</feature>
<feature type="compositionally biased region" description="Basic and acidic residues" evidence="4">
    <location>
        <begin position="127"/>
        <end position="137"/>
    </location>
</feature>
<dbReference type="GO" id="GO:0005634">
    <property type="term" value="C:nucleus"/>
    <property type="evidence" value="ECO:0007669"/>
    <property type="project" value="UniProtKB-SubCell"/>
</dbReference>
<proteinExistence type="predicted"/>
<feature type="compositionally biased region" description="Basic and acidic residues" evidence="4">
    <location>
        <begin position="299"/>
        <end position="311"/>
    </location>
</feature>
<keyword evidence="3" id="KW-0539">Nucleus</keyword>
<keyword evidence="2" id="KW-0227">DNA damage</keyword>
<feature type="compositionally biased region" description="Polar residues" evidence="4">
    <location>
        <begin position="497"/>
        <end position="510"/>
    </location>
</feature>
<evidence type="ECO:0000256" key="4">
    <source>
        <dbReference type="SAM" id="MobiDB-lite"/>
    </source>
</evidence>
<comment type="subcellular location">
    <subcellularLocation>
        <location evidence="1">Nucleus</location>
    </subcellularLocation>
</comment>
<dbReference type="Pfam" id="PF08573">
    <property type="entry name" value="SAE2"/>
    <property type="match status" value="1"/>
</dbReference>
<dbReference type="OrthoDB" id="5801062at2759"/>
<feature type="compositionally biased region" description="Low complexity" evidence="4">
    <location>
        <begin position="341"/>
        <end position="352"/>
    </location>
</feature>
<feature type="region of interest" description="Disordered" evidence="4">
    <location>
        <begin position="886"/>
        <end position="906"/>
    </location>
</feature>
<dbReference type="EMBL" id="VIGI01000024">
    <property type="protein sequence ID" value="KAB8288509.1"/>
    <property type="molecule type" value="Genomic_DNA"/>
</dbReference>
<feature type="region of interest" description="Disordered" evidence="4">
    <location>
        <begin position="120"/>
        <end position="164"/>
    </location>
</feature>
<feature type="region of interest" description="Disordered" evidence="4">
    <location>
        <begin position="491"/>
        <end position="515"/>
    </location>
</feature>
<feature type="region of interest" description="Disordered" evidence="4">
    <location>
        <begin position="616"/>
        <end position="764"/>
    </location>
</feature>
<gene>
    <name evidence="6" type="ORF">EYC80_010174</name>
</gene>
<feature type="domain" description="DNA endonuclease activator Ctp1 C-terminal" evidence="5">
    <location>
        <begin position="796"/>
        <end position="909"/>
    </location>
</feature>
<accession>A0A5N6JQ81</accession>
<reference evidence="6 7" key="1">
    <citation type="submission" date="2019-06" db="EMBL/GenBank/DDBJ databases">
        <title>Genome Sequence of the Brown Rot Fungal Pathogen Monilinia laxa.</title>
        <authorList>
            <person name="De Miccolis Angelini R.M."/>
            <person name="Landi L."/>
            <person name="Abate D."/>
            <person name="Pollastro S."/>
            <person name="Romanazzi G."/>
            <person name="Faretra F."/>
        </authorList>
    </citation>
    <scope>NUCLEOTIDE SEQUENCE [LARGE SCALE GENOMIC DNA]</scope>
    <source>
        <strain evidence="6 7">Mlax316</strain>
    </source>
</reference>
<evidence type="ECO:0000256" key="2">
    <source>
        <dbReference type="ARBA" id="ARBA00022763"/>
    </source>
</evidence>
<dbReference type="AlphaFoldDB" id="A0A5N6JQ81"/>
<protein>
    <recommendedName>
        <fullName evidence="5">DNA endonuclease activator Ctp1 C-terminal domain-containing protein</fullName>
    </recommendedName>
</protein>
<feature type="compositionally biased region" description="Polar residues" evidence="4">
    <location>
        <begin position="220"/>
        <end position="237"/>
    </location>
</feature>
<evidence type="ECO:0000313" key="7">
    <source>
        <dbReference type="Proteomes" id="UP000326757"/>
    </source>
</evidence>
<dbReference type="GO" id="GO:0010792">
    <property type="term" value="P:DNA double-strand break processing involved in repair via single-strand annealing"/>
    <property type="evidence" value="ECO:0007669"/>
    <property type="project" value="TreeGrafter"/>
</dbReference>
<name>A0A5N6JQ81_MONLA</name>
<evidence type="ECO:0000313" key="6">
    <source>
        <dbReference type="EMBL" id="KAB8288509.1"/>
    </source>
</evidence>
<comment type="caution">
    <text evidence="6">The sequence shown here is derived from an EMBL/GenBank/DDBJ whole genome shotgun (WGS) entry which is preliminary data.</text>
</comment>
<evidence type="ECO:0000256" key="1">
    <source>
        <dbReference type="ARBA" id="ARBA00004123"/>
    </source>
</evidence>
<feature type="compositionally biased region" description="Polar residues" evidence="4">
    <location>
        <begin position="323"/>
        <end position="334"/>
    </location>
</feature>
<organism evidence="6 7">
    <name type="scientific">Monilinia laxa</name>
    <name type="common">Brown rot fungus</name>
    <name type="synonym">Sclerotinia laxa</name>
    <dbReference type="NCBI Taxonomy" id="61186"/>
    <lineage>
        <taxon>Eukaryota</taxon>
        <taxon>Fungi</taxon>
        <taxon>Dikarya</taxon>
        <taxon>Ascomycota</taxon>
        <taxon>Pezizomycotina</taxon>
        <taxon>Leotiomycetes</taxon>
        <taxon>Helotiales</taxon>
        <taxon>Sclerotiniaceae</taxon>
        <taxon>Monilinia</taxon>
    </lineage>
</organism>